<dbReference type="Proteomes" id="UP000529417">
    <property type="component" value="Unassembled WGS sequence"/>
</dbReference>
<evidence type="ECO:0000256" key="1">
    <source>
        <dbReference type="SAM" id="MobiDB-lite"/>
    </source>
</evidence>
<dbReference type="AlphaFoldDB" id="A0A7Z0KZM6"/>
<evidence type="ECO:0000313" key="3">
    <source>
        <dbReference type="Proteomes" id="UP000529417"/>
    </source>
</evidence>
<keyword evidence="3" id="KW-1185">Reference proteome</keyword>
<dbReference type="RefSeq" id="WP_179907662.1">
    <property type="nucleotide sequence ID" value="NZ_JACBXS010000094.1"/>
</dbReference>
<dbReference type="EMBL" id="JACBXS010000094">
    <property type="protein sequence ID" value="NYS26872.1"/>
    <property type="molecule type" value="Genomic_DNA"/>
</dbReference>
<gene>
    <name evidence="2" type="ORF">HUK65_18100</name>
</gene>
<feature type="region of interest" description="Disordered" evidence="1">
    <location>
        <begin position="58"/>
        <end position="82"/>
    </location>
</feature>
<comment type="caution">
    <text evidence="2">The sequence shown here is derived from an EMBL/GenBank/DDBJ whole genome shotgun (WGS) entry which is preliminary data.</text>
</comment>
<sequence length="82" mass="8556">MRQALSELASEHVEVALGALADIAANGQSEAARVSAACAILDRTFGRPRQAPVVARLRGLPHSGREDEDPLGGLSLGNWPAL</sequence>
<evidence type="ECO:0000313" key="2">
    <source>
        <dbReference type="EMBL" id="NYS26872.1"/>
    </source>
</evidence>
<name>A0A7Z0KZM6_9RHOB</name>
<reference evidence="2 3" key="1">
    <citation type="journal article" date="2000" name="Arch. Microbiol.">
        <title>Rhodobaca bogoriensis gen. nov. and sp. nov., an alkaliphilic purple nonsulfur bacterium from African Rift Valley soda lakes.</title>
        <authorList>
            <person name="Milford A.D."/>
            <person name="Achenbach L.A."/>
            <person name="Jung D.O."/>
            <person name="Madigan M.T."/>
        </authorList>
    </citation>
    <scope>NUCLEOTIDE SEQUENCE [LARGE SCALE GENOMIC DNA]</scope>
    <source>
        <strain evidence="2 3">2376</strain>
    </source>
</reference>
<organism evidence="2 3">
    <name type="scientific">Rhabdonatronobacter sediminivivens</name>
    <dbReference type="NCBI Taxonomy" id="2743469"/>
    <lineage>
        <taxon>Bacteria</taxon>
        <taxon>Pseudomonadati</taxon>
        <taxon>Pseudomonadota</taxon>
        <taxon>Alphaproteobacteria</taxon>
        <taxon>Rhodobacterales</taxon>
        <taxon>Paracoccaceae</taxon>
        <taxon>Rhabdonatronobacter</taxon>
    </lineage>
</organism>
<accession>A0A7Z0KZM6</accession>
<proteinExistence type="predicted"/>
<protein>
    <submittedName>
        <fullName evidence="2">Uncharacterized protein</fullName>
    </submittedName>
</protein>